<dbReference type="GO" id="GO:0032259">
    <property type="term" value="P:methylation"/>
    <property type="evidence" value="ECO:0007669"/>
    <property type="project" value="UniProtKB-KW"/>
</dbReference>
<dbReference type="Proteomes" id="UP000199403">
    <property type="component" value="Unassembled WGS sequence"/>
</dbReference>
<evidence type="ECO:0000313" key="4">
    <source>
        <dbReference type="EMBL" id="SEJ28373.1"/>
    </source>
</evidence>
<dbReference type="SUPFAM" id="SSF53335">
    <property type="entry name" value="S-adenosyl-L-methionine-dependent methyltransferases"/>
    <property type="match status" value="1"/>
</dbReference>
<evidence type="ECO:0000256" key="2">
    <source>
        <dbReference type="ARBA" id="ARBA00022679"/>
    </source>
</evidence>
<dbReference type="Pfam" id="PF10017">
    <property type="entry name" value="Methyltransf_33"/>
    <property type="match status" value="1"/>
</dbReference>
<dbReference type="NCBIfam" id="TIGR03438">
    <property type="entry name" value="egtD_ergothio"/>
    <property type="match status" value="1"/>
</dbReference>
<dbReference type="InterPro" id="IPR051128">
    <property type="entry name" value="EgtD_Methyltrsf_superfamily"/>
</dbReference>
<evidence type="ECO:0000259" key="3">
    <source>
        <dbReference type="Pfam" id="PF10017"/>
    </source>
</evidence>
<evidence type="ECO:0000313" key="5">
    <source>
        <dbReference type="Proteomes" id="UP000199403"/>
    </source>
</evidence>
<dbReference type="OrthoDB" id="5289726at2"/>
<protein>
    <submittedName>
        <fullName evidence="4">Dimethylhistidine N-methyltransferase</fullName>
    </submittedName>
</protein>
<dbReference type="RefSeq" id="WP_092172900.1">
    <property type="nucleotide sequence ID" value="NZ_FNZH01000003.1"/>
</dbReference>
<dbReference type="GO" id="GO:0008168">
    <property type="term" value="F:methyltransferase activity"/>
    <property type="evidence" value="ECO:0007669"/>
    <property type="project" value="UniProtKB-KW"/>
</dbReference>
<evidence type="ECO:0000256" key="1">
    <source>
        <dbReference type="ARBA" id="ARBA00022603"/>
    </source>
</evidence>
<dbReference type="EMBL" id="FNZH01000003">
    <property type="protein sequence ID" value="SEJ28373.1"/>
    <property type="molecule type" value="Genomic_DNA"/>
</dbReference>
<dbReference type="Gene3D" id="3.40.50.150">
    <property type="entry name" value="Vaccinia Virus protein VP39"/>
    <property type="match status" value="1"/>
</dbReference>
<dbReference type="PANTHER" id="PTHR43397:SF1">
    <property type="entry name" value="ERGOTHIONEINE BIOSYNTHESIS PROTEIN 1"/>
    <property type="match status" value="1"/>
</dbReference>
<keyword evidence="2 4" id="KW-0808">Transferase</keyword>
<keyword evidence="5" id="KW-1185">Reference proteome</keyword>
<dbReference type="InterPro" id="IPR019257">
    <property type="entry name" value="MeTrfase_dom"/>
</dbReference>
<gene>
    <name evidence="4" type="ORF">SAMN05192553_10320</name>
</gene>
<keyword evidence="1 4" id="KW-0489">Methyltransferase</keyword>
<dbReference type="PANTHER" id="PTHR43397">
    <property type="entry name" value="ERGOTHIONEINE BIOSYNTHESIS PROTEIN 1"/>
    <property type="match status" value="1"/>
</dbReference>
<sequence length="310" mass="35132">MKPTAFEKDVVEGLNASPKKLFSKYFYDEKGSALFQQIMQLPEYYLPACETAILKQKSSELLKELPLANYEVVELGAGDGTKTALFLEALIRAGKTIRYLPLDISPDILEFNRDFMKQRIPELAVEPIPGDYFHTLESIKTRKTPKIILFLGSNIGNFEGEKALEFISFVKKYLNEGDHFLLGVDLKKNPRTILAAYDDAAGITKQFNLNLLDRINRELGANFTPANFDHYASYNPVSGATTSYLISKQAQQVRVAGHTIDFKAFEPIHMEVSQKYSLDDLENIRENAGFRSVQHFTDSRDYFSISLFVV</sequence>
<dbReference type="PIRSF" id="PIRSF018005">
    <property type="entry name" value="UCP018005"/>
    <property type="match status" value="1"/>
</dbReference>
<feature type="domain" description="Histidine-specific methyltransferase SAM-dependent" evidence="3">
    <location>
        <begin position="6"/>
        <end position="308"/>
    </location>
</feature>
<accession>A0A1H6XH07</accession>
<dbReference type="InterPro" id="IPR035094">
    <property type="entry name" value="EgtD"/>
</dbReference>
<dbReference type="InterPro" id="IPR029063">
    <property type="entry name" value="SAM-dependent_MTases_sf"/>
</dbReference>
<dbReference type="STRING" id="1416801.SAMN05192553_10320"/>
<proteinExistence type="predicted"/>
<dbReference type="InterPro" id="IPR017804">
    <property type="entry name" value="MeTrfase_EgtD-like"/>
</dbReference>
<name>A0A1H6XH07_9BACT</name>
<reference evidence="5" key="1">
    <citation type="submission" date="2016-10" db="EMBL/GenBank/DDBJ databases">
        <authorList>
            <person name="Varghese N."/>
            <person name="Submissions S."/>
        </authorList>
    </citation>
    <scope>NUCLEOTIDE SEQUENCE [LARGE SCALE GENOMIC DNA]</scope>
    <source>
        <strain evidence="5">IBRC-M 10761</strain>
    </source>
</reference>
<dbReference type="AlphaFoldDB" id="A0A1H6XH07"/>
<organism evidence="4 5">
    <name type="scientific">Cyclobacterium xiamenense</name>
    <dbReference type="NCBI Taxonomy" id="1297121"/>
    <lineage>
        <taxon>Bacteria</taxon>
        <taxon>Pseudomonadati</taxon>
        <taxon>Bacteroidota</taxon>
        <taxon>Cytophagia</taxon>
        <taxon>Cytophagales</taxon>
        <taxon>Cyclobacteriaceae</taxon>
        <taxon>Cyclobacterium</taxon>
    </lineage>
</organism>